<sequence>MTKKEATALQTSPATPGSHHPHPGEPHHHQEHQTGRRPRRHQEEVSELCPGHDTLQVLEHGHCIQQRKHSCGVISKHEGKDSDALVVVAAGHRATDVAGHHSDEARSEQPRTRGPHFFGQEVGGYRCQATEQKQDVPNMHGNVEHGEDVMYAAGGEHEAGVNSPPHDAAQGIPRPLVEPVEEVVVAILDHVCCGPVVEPVCGRRAYNSKEPGEESGKPRQQQHCEHQQTLHPQRTRHARTRLGSLRPSHHACVLASLPGDPSSVTWLAPPSLAHPAALDGSSTPVLGGQTPRLSTHLPYMYTHLVCYIDTPTHLSNKPNLKTHLPYHLNAFTNLPQCVIATTHLPLTPNTPTHLSCYINVPTHLKN</sequence>
<keyword evidence="3" id="KW-1185">Reference proteome</keyword>
<dbReference type="Proteomes" id="UP000324222">
    <property type="component" value="Unassembled WGS sequence"/>
</dbReference>
<feature type="region of interest" description="Disordered" evidence="1">
    <location>
        <begin position="1"/>
        <end position="46"/>
    </location>
</feature>
<evidence type="ECO:0000313" key="2">
    <source>
        <dbReference type="EMBL" id="MPC12575.1"/>
    </source>
</evidence>
<gene>
    <name evidence="2" type="ORF">E2C01_005276</name>
</gene>
<feature type="compositionally biased region" description="Basic and acidic residues" evidence="1">
    <location>
        <begin position="210"/>
        <end position="228"/>
    </location>
</feature>
<comment type="caution">
    <text evidence="2">The sequence shown here is derived from an EMBL/GenBank/DDBJ whole genome shotgun (WGS) entry which is preliminary data.</text>
</comment>
<feature type="region of interest" description="Disordered" evidence="1">
    <location>
        <begin position="97"/>
        <end position="120"/>
    </location>
</feature>
<protein>
    <submittedName>
        <fullName evidence="2">Uncharacterized protein</fullName>
    </submittedName>
</protein>
<evidence type="ECO:0000313" key="3">
    <source>
        <dbReference type="Proteomes" id="UP000324222"/>
    </source>
</evidence>
<accession>A0A5B7CTL3</accession>
<feature type="compositionally biased region" description="Basic and acidic residues" evidence="1">
    <location>
        <begin position="97"/>
        <end position="111"/>
    </location>
</feature>
<dbReference type="EMBL" id="VSRR010000223">
    <property type="protein sequence ID" value="MPC12575.1"/>
    <property type="molecule type" value="Genomic_DNA"/>
</dbReference>
<proteinExistence type="predicted"/>
<reference evidence="2 3" key="1">
    <citation type="submission" date="2019-05" db="EMBL/GenBank/DDBJ databases">
        <title>Another draft genome of Portunus trituberculatus and its Hox gene families provides insights of decapod evolution.</title>
        <authorList>
            <person name="Jeong J.-H."/>
            <person name="Song I."/>
            <person name="Kim S."/>
            <person name="Choi T."/>
            <person name="Kim D."/>
            <person name="Ryu S."/>
            <person name="Kim W."/>
        </authorList>
    </citation>
    <scope>NUCLEOTIDE SEQUENCE [LARGE SCALE GENOMIC DNA]</scope>
    <source>
        <tissue evidence="2">Muscle</tissue>
    </source>
</reference>
<evidence type="ECO:0000256" key="1">
    <source>
        <dbReference type="SAM" id="MobiDB-lite"/>
    </source>
</evidence>
<feature type="compositionally biased region" description="Basic and acidic residues" evidence="1">
    <location>
        <begin position="22"/>
        <end position="34"/>
    </location>
</feature>
<feature type="region of interest" description="Disordered" evidence="1">
    <location>
        <begin position="208"/>
        <end position="236"/>
    </location>
</feature>
<organism evidence="2 3">
    <name type="scientific">Portunus trituberculatus</name>
    <name type="common">Swimming crab</name>
    <name type="synonym">Neptunus trituberculatus</name>
    <dbReference type="NCBI Taxonomy" id="210409"/>
    <lineage>
        <taxon>Eukaryota</taxon>
        <taxon>Metazoa</taxon>
        <taxon>Ecdysozoa</taxon>
        <taxon>Arthropoda</taxon>
        <taxon>Crustacea</taxon>
        <taxon>Multicrustacea</taxon>
        <taxon>Malacostraca</taxon>
        <taxon>Eumalacostraca</taxon>
        <taxon>Eucarida</taxon>
        <taxon>Decapoda</taxon>
        <taxon>Pleocyemata</taxon>
        <taxon>Brachyura</taxon>
        <taxon>Eubrachyura</taxon>
        <taxon>Portunoidea</taxon>
        <taxon>Portunidae</taxon>
        <taxon>Portuninae</taxon>
        <taxon>Portunus</taxon>
    </lineage>
</organism>
<dbReference type="AlphaFoldDB" id="A0A5B7CTL3"/>
<name>A0A5B7CTL3_PORTR</name>